<name>A0ABS3V8D7_9ACTN</name>
<dbReference type="SUPFAM" id="SSF53901">
    <property type="entry name" value="Thiolase-like"/>
    <property type="match status" value="1"/>
</dbReference>
<dbReference type="InterPro" id="IPR014031">
    <property type="entry name" value="Ketoacyl_synth_C"/>
</dbReference>
<keyword evidence="3" id="KW-0808">Transferase</keyword>
<feature type="region of interest" description="Disordered" evidence="5">
    <location>
        <begin position="898"/>
        <end position="920"/>
    </location>
</feature>
<proteinExistence type="predicted"/>
<feature type="compositionally biased region" description="Pro residues" evidence="5">
    <location>
        <begin position="908"/>
        <end position="918"/>
    </location>
</feature>
<dbReference type="InterPro" id="IPR009081">
    <property type="entry name" value="PP-bd_ACP"/>
</dbReference>
<dbReference type="PANTHER" id="PTHR43775">
    <property type="entry name" value="FATTY ACID SYNTHASE"/>
    <property type="match status" value="1"/>
</dbReference>
<dbReference type="SMART" id="SM00825">
    <property type="entry name" value="PKS_KS"/>
    <property type="match status" value="1"/>
</dbReference>
<dbReference type="InterPro" id="IPR029058">
    <property type="entry name" value="AB_hydrolase_fold"/>
</dbReference>
<dbReference type="InterPro" id="IPR014030">
    <property type="entry name" value="Ketoacyl_synth_N"/>
</dbReference>
<comment type="caution">
    <text evidence="8">The sequence shown here is derived from an EMBL/GenBank/DDBJ whole genome shotgun (WGS) entry which is preliminary data.</text>
</comment>
<dbReference type="Pfam" id="PF00109">
    <property type="entry name" value="ketoacyl-synt"/>
    <property type="match status" value="1"/>
</dbReference>
<dbReference type="SUPFAM" id="SSF53474">
    <property type="entry name" value="alpha/beta-Hydrolases"/>
    <property type="match status" value="1"/>
</dbReference>
<dbReference type="InterPro" id="IPR016035">
    <property type="entry name" value="Acyl_Trfase/lysoPLipase"/>
</dbReference>
<dbReference type="SMART" id="SM00823">
    <property type="entry name" value="PKS_PP"/>
    <property type="match status" value="1"/>
</dbReference>
<dbReference type="SUPFAM" id="SSF52151">
    <property type="entry name" value="FabD/lysophospholipase-like"/>
    <property type="match status" value="1"/>
</dbReference>
<accession>A0ABS3V8D7</accession>
<keyword evidence="9" id="KW-1185">Reference proteome</keyword>
<dbReference type="InterPro" id="IPR014043">
    <property type="entry name" value="Acyl_transferase_dom"/>
</dbReference>
<dbReference type="Gene3D" id="3.40.50.1820">
    <property type="entry name" value="alpha/beta hydrolase"/>
    <property type="match status" value="1"/>
</dbReference>
<keyword evidence="2" id="KW-0597">Phosphoprotein</keyword>
<evidence type="ECO:0000313" key="9">
    <source>
        <dbReference type="Proteomes" id="UP000671399"/>
    </source>
</evidence>
<keyword evidence="4 8" id="KW-0012">Acyltransferase</keyword>
<dbReference type="SUPFAM" id="SSF47336">
    <property type="entry name" value="ACP-like"/>
    <property type="match status" value="1"/>
</dbReference>
<dbReference type="InterPro" id="IPR016039">
    <property type="entry name" value="Thiolase-like"/>
</dbReference>
<dbReference type="CDD" id="cd00833">
    <property type="entry name" value="PKS"/>
    <property type="match status" value="1"/>
</dbReference>
<reference evidence="8 9" key="1">
    <citation type="submission" date="2021-03" db="EMBL/GenBank/DDBJ databases">
        <authorList>
            <person name="Lee D.-H."/>
        </authorList>
    </citation>
    <scope>NUCLEOTIDE SEQUENCE [LARGE SCALE GENOMIC DNA]</scope>
    <source>
        <strain evidence="8 9">MMS20-R2-23</strain>
    </source>
</reference>
<dbReference type="Pfam" id="PF16197">
    <property type="entry name" value="KAsynt_C_assoc"/>
    <property type="match status" value="1"/>
</dbReference>
<dbReference type="Gene3D" id="3.30.70.3290">
    <property type="match status" value="1"/>
</dbReference>
<dbReference type="RefSeq" id="WP_208567530.1">
    <property type="nucleotide sequence ID" value="NZ_JAGFWR010000006.1"/>
</dbReference>
<dbReference type="Pfam" id="PF00550">
    <property type="entry name" value="PP-binding"/>
    <property type="match status" value="1"/>
</dbReference>
<dbReference type="Gene3D" id="1.10.1200.10">
    <property type="entry name" value="ACP-like"/>
    <property type="match status" value="1"/>
</dbReference>
<evidence type="ECO:0000256" key="4">
    <source>
        <dbReference type="ARBA" id="ARBA00023315"/>
    </source>
</evidence>
<dbReference type="InterPro" id="IPR018201">
    <property type="entry name" value="Ketoacyl_synth_AS"/>
</dbReference>
<dbReference type="PROSITE" id="PS50075">
    <property type="entry name" value="CARRIER"/>
    <property type="match status" value="1"/>
</dbReference>
<sequence>MSAGTEQYVAALRNALREVDRLRGELDRATAPAAEPVAVVGMSCRFPGGADTPDRFWELLDEGRDAVVPFPTDRGWPADLHDPDPTAPGRSYVDSGGFLPDVAGFDAGFFGVSPREASAMDPQQRMLLELAWTAVEDARIDPERLRATETGVYVGTNGQDYPLLLAHAAGDTEGFLLTGNAASVASGRISYVLGLTGPSLTVDTACSSALVAVHQAIRALRCGEVPLALVGAATVMSTPVGFTEFSRQRGLAADGRCKAFSAAADGVGWGEGGAVLLLERLGDALAHGRTVHAVLRGSAVNSDGASNGLTAPNGPAQRRVIERALADAGLTPGDVDVVEAHGTGTRLGDPIEVEALLASYGRGRDRPLWLGSVKSNLGHTQAAAGLAGLVKLALALRHGRLPRTLHAATPTTAVRWDDSPVRLLTAAQPWPRGPRPRRAAVSAFGISGTNAHVVVEEPPAPAADGPAVTPLPAVPCLLSAADPQALREQAGRLATLVRADPTLTPAGLGLALATGRAALRHRACVTATDRAGLLAGLAELADAGVGAGTTCGGDLAVLFTGQGAQRVGMGLALGERFPAYAEAFAEVCGHLDPLLDRPLADAVADGGGLDDTGTAQPAIFAVEVALYRLLGAYGLAPAAVAGHSVGELTAVHVAGALSLADAATVVAARGRLMAALPAGGAMLAVRADEAEVTPLLGDDVELAAVNGPRAVVLSGTVDGVQRAVRLLRAGGHRCRRLDVSHAFHSRLMEPALAGFAEVLAGVRFTAPRLPVVSTLTGAALTVEDLTGPGHWLAHARRPVRFADAVRVLERRGVRTFLEVGPAPALTGTVVDCLRTPTDAVAVPTLRPDVPDPVSVPVAMGALLVRGHLDRAAVFAGTRAAPVALPGYPFQRTRFWPDGRFGSATGGPPSVPSAPPATTPAPGTLRDVVLRHVAAVLGHGAAPVDPHRSLAELGLTSLSAVELRDRLTQATGLPVGTADLLTAVTADELAGTLAGRVDEDPDDGAVRAAFAAACASGDVPAGLDLLAAAADRASAGGTAAPAPPLVFAEGDGPLLVCLPSMVAPASPYQYARLLACLDRPAVVLPLPGYRPGEALPTTRAEVVDAQVAALRTHLGDRPYVLVGYSSGGWLAHAVAAALSDLGTPPERVVLVDVHVPGGSWYAATMPTLFTRLAADRSVTELVTDRQLLAMGRHLALFADWRPQPLAVPVTHLRAAAAPGGREPGWAADTGWHTVPGDHLGVLTGDAPTTAAALADCLPPAPTNTPLIPSPTGRSR</sequence>
<dbReference type="SMART" id="SM00824">
    <property type="entry name" value="PKS_TE"/>
    <property type="match status" value="1"/>
</dbReference>
<feature type="domain" description="Carrier" evidence="6">
    <location>
        <begin position="922"/>
        <end position="996"/>
    </location>
</feature>
<evidence type="ECO:0000259" key="6">
    <source>
        <dbReference type="PROSITE" id="PS50075"/>
    </source>
</evidence>
<dbReference type="EMBL" id="JAGFWR010000006">
    <property type="protein sequence ID" value="MBO4161869.1"/>
    <property type="molecule type" value="Genomic_DNA"/>
</dbReference>
<dbReference type="InterPro" id="IPR016036">
    <property type="entry name" value="Malonyl_transacylase_ACP-bd"/>
</dbReference>
<evidence type="ECO:0000256" key="2">
    <source>
        <dbReference type="ARBA" id="ARBA00022553"/>
    </source>
</evidence>
<evidence type="ECO:0000259" key="7">
    <source>
        <dbReference type="PROSITE" id="PS52004"/>
    </source>
</evidence>
<gene>
    <name evidence="8" type="ORF">JQN83_13765</name>
</gene>
<dbReference type="InterPro" id="IPR036736">
    <property type="entry name" value="ACP-like_sf"/>
</dbReference>
<dbReference type="InterPro" id="IPR020802">
    <property type="entry name" value="TesA-like"/>
</dbReference>
<dbReference type="InterPro" id="IPR001227">
    <property type="entry name" value="Ac_transferase_dom_sf"/>
</dbReference>
<evidence type="ECO:0000313" key="8">
    <source>
        <dbReference type="EMBL" id="MBO4161869.1"/>
    </source>
</evidence>
<dbReference type="SMART" id="SM00827">
    <property type="entry name" value="PKS_AT"/>
    <property type="match status" value="1"/>
</dbReference>
<dbReference type="InterPro" id="IPR032821">
    <property type="entry name" value="PKS_assoc"/>
</dbReference>
<dbReference type="InterPro" id="IPR020806">
    <property type="entry name" value="PKS_PP-bd"/>
</dbReference>
<dbReference type="PROSITE" id="PS52004">
    <property type="entry name" value="KS3_2"/>
    <property type="match status" value="1"/>
</dbReference>
<evidence type="ECO:0000256" key="1">
    <source>
        <dbReference type="ARBA" id="ARBA00022450"/>
    </source>
</evidence>
<dbReference type="Pfam" id="PF00975">
    <property type="entry name" value="Thioesterase"/>
    <property type="match status" value="1"/>
</dbReference>
<dbReference type="InterPro" id="IPR001031">
    <property type="entry name" value="Thioesterase"/>
</dbReference>
<dbReference type="Pfam" id="PF00698">
    <property type="entry name" value="Acyl_transf_1"/>
    <property type="match status" value="1"/>
</dbReference>
<feature type="domain" description="Ketosynthase family 3 (KS3)" evidence="7">
    <location>
        <begin position="34"/>
        <end position="457"/>
    </location>
</feature>
<organism evidence="8 9">
    <name type="scientific">Micromonospora antibiotica</name>
    <dbReference type="NCBI Taxonomy" id="2807623"/>
    <lineage>
        <taxon>Bacteria</taxon>
        <taxon>Bacillati</taxon>
        <taxon>Actinomycetota</taxon>
        <taxon>Actinomycetes</taxon>
        <taxon>Micromonosporales</taxon>
        <taxon>Micromonosporaceae</taxon>
        <taxon>Micromonospora</taxon>
    </lineage>
</organism>
<dbReference type="InterPro" id="IPR020841">
    <property type="entry name" value="PKS_Beta-ketoAc_synthase_dom"/>
</dbReference>
<dbReference type="GO" id="GO:0016746">
    <property type="term" value="F:acyltransferase activity"/>
    <property type="evidence" value="ECO:0007669"/>
    <property type="project" value="UniProtKB-KW"/>
</dbReference>
<dbReference type="SUPFAM" id="SSF55048">
    <property type="entry name" value="Probable ACP-binding domain of malonyl-CoA ACP transacylase"/>
    <property type="match status" value="1"/>
</dbReference>
<dbReference type="Gene3D" id="3.40.47.10">
    <property type="match status" value="1"/>
</dbReference>
<evidence type="ECO:0000256" key="3">
    <source>
        <dbReference type="ARBA" id="ARBA00022679"/>
    </source>
</evidence>
<dbReference type="PROSITE" id="PS00606">
    <property type="entry name" value="KS3_1"/>
    <property type="match status" value="1"/>
</dbReference>
<dbReference type="Pfam" id="PF02801">
    <property type="entry name" value="Ketoacyl-synt_C"/>
    <property type="match status" value="1"/>
</dbReference>
<keyword evidence="1" id="KW-0596">Phosphopantetheine</keyword>
<evidence type="ECO:0000256" key="5">
    <source>
        <dbReference type="SAM" id="MobiDB-lite"/>
    </source>
</evidence>
<dbReference type="PANTHER" id="PTHR43775:SF51">
    <property type="entry name" value="INACTIVE PHENOLPHTHIOCEROL SYNTHESIS POLYKETIDE SYNTHASE TYPE I PKS1-RELATED"/>
    <property type="match status" value="1"/>
</dbReference>
<dbReference type="Gene3D" id="3.40.366.10">
    <property type="entry name" value="Malonyl-Coenzyme A Acyl Carrier Protein, domain 2"/>
    <property type="match status" value="1"/>
</dbReference>
<protein>
    <submittedName>
        <fullName evidence="8">Acyltransferase domain-containing protein</fullName>
    </submittedName>
</protein>
<dbReference type="InterPro" id="IPR050091">
    <property type="entry name" value="PKS_NRPS_Biosynth_Enz"/>
</dbReference>
<dbReference type="Proteomes" id="UP000671399">
    <property type="component" value="Unassembled WGS sequence"/>
</dbReference>